<feature type="compositionally biased region" description="Basic residues" evidence="1">
    <location>
        <begin position="77"/>
        <end position="89"/>
    </location>
</feature>
<evidence type="ECO:0000313" key="2">
    <source>
        <dbReference type="EMBL" id="GCF00092.1"/>
    </source>
</evidence>
<dbReference type="EMBL" id="BIMX01000015">
    <property type="protein sequence ID" value="GCF00092.1"/>
    <property type="molecule type" value="Genomic_DNA"/>
</dbReference>
<dbReference type="PANTHER" id="PTHR13639:SF2">
    <property type="entry name" value="CYTOCHROME C OXIDASE ASSEMBLY FACTOR 4 HOMOLOG, MITOCHONDRIAL"/>
    <property type="match status" value="1"/>
</dbReference>
<keyword evidence="3" id="KW-1185">Reference proteome</keyword>
<proteinExistence type="predicted"/>
<organism evidence="2 3">
    <name type="scientific">Zygosaccharomyces mellis</name>
    <dbReference type="NCBI Taxonomy" id="42258"/>
    <lineage>
        <taxon>Eukaryota</taxon>
        <taxon>Fungi</taxon>
        <taxon>Dikarya</taxon>
        <taxon>Ascomycota</taxon>
        <taxon>Saccharomycotina</taxon>
        <taxon>Saccharomycetes</taxon>
        <taxon>Saccharomycetales</taxon>
        <taxon>Saccharomycetaceae</taxon>
        <taxon>Zygosaccharomyces</taxon>
    </lineage>
</organism>
<evidence type="ECO:0000313" key="3">
    <source>
        <dbReference type="Proteomes" id="UP000301737"/>
    </source>
</evidence>
<name>A0A4C2E813_9SACH</name>
<dbReference type="GO" id="GO:0042393">
    <property type="term" value="F:histone binding"/>
    <property type="evidence" value="ECO:0007669"/>
    <property type="project" value="InterPro"/>
</dbReference>
<feature type="region of interest" description="Disordered" evidence="1">
    <location>
        <begin position="77"/>
        <end position="146"/>
    </location>
</feature>
<sequence length="296" mass="34450">MSISKYHQEAFEEFEEAKKNPDAWDQRIVDTGCFVENMALQLCHADTGDWKQCTQEMDAFKRCWKHYGNRERMRVSKKPSKKTVKKLHGAIRGILERESAESIENKKDKDHQDKQPLIPDITESIKQEGTQPNDSKTQRHRPSEKLRGNHVVEERNGILYIMSKENHLIPKLTDDEVMRLHKKADENMKQVWNDIIAKYEAVENQGDVVDLQTGELIEDNGHIRGISHENSETRYKSSLKGLVDVEEDDDGYSVWQDGGEEDEDNEEDDFDYQEELTESSSEIEPLQQEDKKVKTE</sequence>
<feature type="compositionally biased region" description="Acidic residues" evidence="1">
    <location>
        <begin position="258"/>
        <end position="277"/>
    </location>
</feature>
<dbReference type="GO" id="GO:0033617">
    <property type="term" value="P:mitochondrial respiratory chain complex IV assembly"/>
    <property type="evidence" value="ECO:0007669"/>
    <property type="project" value="InterPro"/>
</dbReference>
<feature type="region of interest" description="Disordered" evidence="1">
    <location>
        <begin position="246"/>
        <end position="296"/>
    </location>
</feature>
<reference evidence="2 3" key="1">
    <citation type="submission" date="2019-01" db="EMBL/GenBank/DDBJ databases">
        <title>Draft Genome Sequencing of Zygosaccharomyces mellis Ca-7.</title>
        <authorList>
            <person name="Shiwa Y."/>
            <person name="Kanesaki Y."/>
            <person name="Ishige T."/>
            <person name="Mura K."/>
            <person name="Hori T."/>
            <person name="Tamura T."/>
        </authorList>
    </citation>
    <scope>NUCLEOTIDE SEQUENCE [LARGE SCALE GENOMIC DNA]</scope>
    <source>
        <strain evidence="2 3">Ca-7</strain>
    </source>
</reference>
<dbReference type="Gene3D" id="6.10.250.2010">
    <property type="match status" value="1"/>
</dbReference>
<dbReference type="InterPro" id="IPR018465">
    <property type="entry name" value="Scm3/HJURP"/>
</dbReference>
<accession>A0A4C2E813</accession>
<dbReference type="GO" id="GO:0005634">
    <property type="term" value="C:nucleus"/>
    <property type="evidence" value="ECO:0007669"/>
    <property type="project" value="InterPro"/>
</dbReference>
<dbReference type="AlphaFoldDB" id="A0A4C2E813"/>
<gene>
    <name evidence="2" type="ORF">ZYGM_002529</name>
</gene>
<dbReference type="GO" id="GO:0005758">
    <property type="term" value="C:mitochondrial intermembrane space"/>
    <property type="evidence" value="ECO:0007669"/>
    <property type="project" value="InterPro"/>
</dbReference>
<dbReference type="OrthoDB" id="2420608at2759"/>
<dbReference type="Pfam" id="PF10384">
    <property type="entry name" value="Scm3"/>
    <property type="match status" value="1"/>
</dbReference>
<dbReference type="Proteomes" id="UP000301737">
    <property type="component" value="Unassembled WGS sequence"/>
</dbReference>
<evidence type="ECO:0000256" key="1">
    <source>
        <dbReference type="SAM" id="MobiDB-lite"/>
    </source>
</evidence>
<comment type="caution">
    <text evidence="2">The sequence shown here is derived from an EMBL/GenBank/DDBJ whole genome shotgun (WGS) entry which is preliminary data.</text>
</comment>
<feature type="compositionally biased region" description="Basic and acidic residues" evidence="1">
    <location>
        <begin position="94"/>
        <end position="114"/>
    </location>
</feature>
<dbReference type="PANTHER" id="PTHR13639">
    <property type="entry name" value="CYTOCHROME C OXIDASE ASSEMBLY FACTOR 4 HOMOLOG, MITOCHONDRIAL"/>
    <property type="match status" value="1"/>
</dbReference>
<dbReference type="PROSITE" id="PS51808">
    <property type="entry name" value="CHCH"/>
    <property type="match status" value="1"/>
</dbReference>
<dbReference type="InterPro" id="IPR039870">
    <property type="entry name" value="Coa4-like"/>
</dbReference>
<protein>
    <submittedName>
        <fullName evidence="2">Uncharacterized protein</fullName>
    </submittedName>
</protein>